<dbReference type="Proteomes" id="UP000651156">
    <property type="component" value="Unassembled WGS sequence"/>
</dbReference>
<accession>A0ABR9UKP5</accession>
<dbReference type="InterPro" id="IPR036702">
    <property type="entry name" value="ComB-like_sf"/>
</dbReference>
<evidence type="ECO:0000256" key="5">
    <source>
        <dbReference type="ARBA" id="ARBA00022801"/>
    </source>
</evidence>
<proteinExistence type="inferred from homology"/>
<comment type="cofactor">
    <cofactor evidence="1">
        <name>Mg(2+)</name>
        <dbReference type="ChEBI" id="CHEBI:18420"/>
    </cofactor>
</comment>
<protein>
    <recommendedName>
        <fullName evidence="4">Probable 2-phosphosulfolactate phosphatase</fullName>
        <ecNumber evidence="3">3.1.3.71</ecNumber>
    </recommendedName>
</protein>
<dbReference type="PANTHER" id="PTHR37311:SF1">
    <property type="entry name" value="2-PHOSPHOSULFOLACTATE PHOSPHATASE-RELATED"/>
    <property type="match status" value="1"/>
</dbReference>
<dbReference type="Pfam" id="PF04029">
    <property type="entry name" value="2-ph_phosp"/>
    <property type="match status" value="1"/>
</dbReference>
<dbReference type="EMBL" id="JADEWN010000001">
    <property type="protein sequence ID" value="MBE9188862.1"/>
    <property type="molecule type" value="Genomic_DNA"/>
</dbReference>
<dbReference type="EC" id="3.1.3.71" evidence="3"/>
<organism evidence="8 9">
    <name type="scientific">Gloeocapsopsis crepidinum LEGE 06123</name>
    <dbReference type="NCBI Taxonomy" id="588587"/>
    <lineage>
        <taxon>Bacteria</taxon>
        <taxon>Bacillati</taxon>
        <taxon>Cyanobacteriota</taxon>
        <taxon>Cyanophyceae</taxon>
        <taxon>Oscillatoriophycideae</taxon>
        <taxon>Chroococcales</taxon>
        <taxon>Chroococcaceae</taxon>
        <taxon>Gloeocapsopsis</taxon>
    </lineage>
</organism>
<keyword evidence="6" id="KW-0460">Magnesium</keyword>
<dbReference type="SUPFAM" id="SSF142823">
    <property type="entry name" value="ComB-like"/>
    <property type="match status" value="1"/>
</dbReference>
<dbReference type="Gene3D" id="3.90.1560.10">
    <property type="entry name" value="ComB-like"/>
    <property type="match status" value="1"/>
</dbReference>
<evidence type="ECO:0000256" key="3">
    <source>
        <dbReference type="ARBA" id="ARBA00012953"/>
    </source>
</evidence>
<evidence type="ECO:0000256" key="7">
    <source>
        <dbReference type="ARBA" id="ARBA00033711"/>
    </source>
</evidence>
<comment type="catalytic activity">
    <reaction evidence="7">
        <text>(2R)-O-phospho-3-sulfolactate + H2O = (2R)-3-sulfolactate + phosphate</text>
        <dbReference type="Rhea" id="RHEA:23416"/>
        <dbReference type="ChEBI" id="CHEBI:15377"/>
        <dbReference type="ChEBI" id="CHEBI:15597"/>
        <dbReference type="ChEBI" id="CHEBI:43474"/>
        <dbReference type="ChEBI" id="CHEBI:58738"/>
        <dbReference type="EC" id="3.1.3.71"/>
    </reaction>
</comment>
<evidence type="ECO:0000256" key="2">
    <source>
        <dbReference type="ARBA" id="ARBA00009997"/>
    </source>
</evidence>
<gene>
    <name evidence="8" type="ORF">IQ230_00475</name>
</gene>
<evidence type="ECO:0000313" key="8">
    <source>
        <dbReference type="EMBL" id="MBE9188862.1"/>
    </source>
</evidence>
<dbReference type="RefSeq" id="WP_193929781.1">
    <property type="nucleotide sequence ID" value="NZ_CAWPMZ010000041.1"/>
</dbReference>
<reference evidence="8 9" key="1">
    <citation type="submission" date="2020-10" db="EMBL/GenBank/DDBJ databases">
        <authorList>
            <person name="Castelo-Branco R."/>
            <person name="Eusebio N."/>
            <person name="Adriana R."/>
            <person name="Vieira A."/>
            <person name="Brugerolle De Fraissinette N."/>
            <person name="Rezende De Castro R."/>
            <person name="Schneider M.P."/>
            <person name="Vasconcelos V."/>
            <person name="Leao P.N."/>
        </authorList>
    </citation>
    <scope>NUCLEOTIDE SEQUENCE [LARGE SCALE GENOMIC DNA]</scope>
    <source>
        <strain evidence="8 9">LEGE 06123</strain>
    </source>
</reference>
<evidence type="ECO:0000313" key="9">
    <source>
        <dbReference type="Proteomes" id="UP000651156"/>
    </source>
</evidence>
<comment type="similarity">
    <text evidence="2">Belongs to the ComB family.</text>
</comment>
<comment type="caution">
    <text evidence="8">The sequence shown here is derived from an EMBL/GenBank/DDBJ whole genome shotgun (WGS) entry which is preliminary data.</text>
</comment>
<dbReference type="PANTHER" id="PTHR37311">
    <property type="entry name" value="2-PHOSPHOSULFOLACTATE PHOSPHATASE-RELATED"/>
    <property type="match status" value="1"/>
</dbReference>
<sequence>MIFDQAEFDIRCEWGEQGVINLAPISDVLIVVDVLSFSTCVEIASNNGAIIFPYQWKDNSALDYALSLNAELVSNERKLTNGYSLSPSSLVNIPANTRLVLPSPNGATLTLAVQQQAQVLTGCLRNCEAVANFAQKKGKRISIIPAGERWNNGSLRIALEDMIGAGAILSHMQGTFSPEAKAAIAVFQSTKDALLSNLKSCISGKELITRRFAKDVELSAAYNISKCVPLFANNAYTNIIHIT</sequence>
<keyword evidence="9" id="KW-1185">Reference proteome</keyword>
<evidence type="ECO:0000256" key="1">
    <source>
        <dbReference type="ARBA" id="ARBA00001946"/>
    </source>
</evidence>
<evidence type="ECO:0000256" key="6">
    <source>
        <dbReference type="ARBA" id="ARBA00022842"/>
    </source>
</evidence>
<keyword evidence="5" id="KW-0378">Hydrolase</keyword>
<name>A0ABR9UKP5_9CHRO</name>
<dbReference type="InterPro" id="IPR005238">
    <property type="entry name" value="ComB-like"/>
</dbReference>
<evidence type="ECO:0000256" key="4">
    <source>
        <dbReference type="ARBA" id="ARBA00021948"/>
    </source>
</evidence>